<evidence type="ECO:0000313" key="3">
    <source>
        <dbReference type="Proteomes" id="UP000008812"/>
    </source>
</evidence>
<keyword evidence="3" id="KW-1185">Reference proteome</keyword>
<name>B3PMT0_META1</name>
<sequence>MITKILSATTPQPKTSTNNTAWLIGLTLLFLGLAYFAIKFAFGWKRSLNKTKNVLGKELVKPYVQGFSPKSSSFFTYMLINVFTVVLLVSTTIVLVKLINRGESTTSSFAVSYYALLATTFIVSLAFNLFMLISYLATFKEPQYAHSKNLPDELRSLKNQKTLTNSFPEEIKLDLNKITIDNPLAPRVLAKFIKQYNDLNKVGEANSLKAKYYTYLDQKFKILYFNELNNQIEVEKENEGRMLGIVGSEGKQVQATNKIEEEIIWMDKADAKAKLLMETKDLVKNDDPKERNSNYEDYLYNIRANDPIYANVKRNTFVTYRDIDIEDLFYNPSTNITYSLDGGKTTLEKPLHEFLNVYHGYLVEKFYGSL</sequence>
<dbReference type="eggNOG" id="ENOG5031YDA">
    <property type="taxonomic scope" value="Bacteria"/>
</dbReference>
<dbReference type="Proteomes" id="UP000008812">
    <property type="component" value="Chromosome"/>
</dbReference>
<dbReference type="HOGENOM" id="CLU_747668_0_0_14"/>
<feature type="transmembrane region" description="Helical" evidence="1">
    <location>
        <begin position="74"/>
        <end position="99"/>
    </location>
</feature>
<dbReference type="EMBL" id="CP001047">
    <property type="protein sequence ID" value="ACF07332.1"/>
    <property type="molecule type" value="Genomic_DNA"/>
</dbReference>
<evidence type="ECO:0000313" key="2">
    <source>
        <dbReference type="EMBL" id="ACF07332.1"/>
    </source>
</evidence>
<keyword evidence="1" id="KW-0812">Transmembrane</keyword>
<organism evidence="2 3">
    <name type="scientific">Metamycoplasma arthritidis (strain 158L3-1)</name>
    <name type="common">Mycoplasma arthritidis</name>
    <dbReference type="NCBI Taxonomy" id="243272"/>
    <lineage>
        <taxon>Bacteria</taxon>
        <taxon>Bacillati</taxon>
        <taxon>Mycoplasmatota</taxon>
        <taxon>Mycoplasmoidales</taxon>
        <taxon>Metamycoplasmataceae</taxon>
        <taxon>Metamycoplasma</taxon>
    </lineage>
</organism>
<gene>
    <name evidence="2" type="ordered locus">MARTH_orf513</name>
</gene>
<protein>
    <submittedName>
        <fullName evidence="2">Hypothetical membrane protein</fullName>
    </submittedName>
</protein>
<keyword evidence="1" id="KW-1133">Transmembrane helix</keyword>
<accession>B3PMT0</accession>
<reference evidence="2 3" key="1">
    <citation type="journal article" date="2008" name="Infect. Immun.">
        <title>Genome of Mycoplasma arthritidis.</title>
        <authorList>
            <person name="Dybvig K."/>
            <person name="Zuhua C."/>
            <person name="Lao P."/>
            <person name="Jordan D.S."/>
            <person name="French C.T."/>
            <person name="Tu A.H."/>
            <person name="Loraine A.E."/>
        </authorList>
    </citation>
    <scope>NUCLEOTIDE SEQUENCE [LARGE SCALE GENOMIC DNA]</scope>
    <source>
        <strain evidence="2 3">158L3-1</strain>
    </source>
</reference>
<dbReference type="AlphaFoldDB" id="B3PMT0"/>
<dbReference type="STRING" id="243272.MARTH_orf513"/>
<dbReference type="KEGG" id="mat:MARTH_orf513"/>
<dbReference type="RefSeq" id="WP_012498289.1">
    <property type="nucleotide sequence ID" value="NC_011025.1"/>
</dbReference>
<keyword evidence="1" id="KW-0472">Membrane</keyword>
<feature type="transmembrane region" description="Helical" evidence="1">
    <location>
        <begin position="111"/>
        <end position="138"/>
    </location>
</feature>
<evidence type="ECO:0000256" key="1">
    <source>
        <dbReference type="SAM" id="Phobius"/>
    </source>
</evidence>
<proteinExistence type="predicted"/>
<feature type="transmembrane region" description="Helical" evidence="1">
    <location>
        <begin position="20"/>
        <end position="42"/>
    </location>
</feature>